<keyword evidence="2 8" id="KW-0813">Transport</keyword>
<proteinExistence type="inferred from homology"/>
<dbReference type="InterPro" id="IPR036942">
    <property type="entry name" value="Beta-barrel_TonB_sf"/>
</dbReference>
<dbReference type="Gene3D" id="2.60.40.1120">
    <property type="entry name" value="Carboxypeptidase-like, regulatory domain"/>
    <property type="match status" value="1"/>
</dbReference>
<keyword evidence="6 8" id="KW-0472">Membrane</keyword>
<sequence>MKNAYKTCSTRGLYSLLLLVLVLAGHSAAAQVNKHPLSGKITAAKDNSPLPGASVVVKGTTTGTITSATGDFTLQVSDADSLEVSLIGFNRQTIAVKGRTSITIALEDGTTGLDEIVVVGYGTEKKRLNTGAIGRVNGAALEETHTLRVDQALQGQTPGIQVTSNSAQPGEPMKVRIRGTGTIGNSDPLYIVDGMPVSDISYLNSGDVASMDVLKDAASAAIYGARAANGVVIVTTKKGRKGNMQVSYDGFYGQQNPARKLPLLDAHEYGIIMNEAAINSNRAPYFSVEQINQLGKGTDWQEAIFNKHAPTQSHTINLSGGSERSVYSSSLSYMKQEGTIGFKGQSQYERLAFRLSSEHYMYKDVVKFGENFTYTLSNKKGVGVGNIYNNTVRPIVNVSPLFPVYDSTGNYAKSNFNADEANPVAIMDYQNQNRSKTDRVVGNAYLEIMPIKGLKLRSDFGLDLSYLNENRFTPVYNLATNIVNLHSRAYQGITQTRTWNWDNTISYQRDFGKHSATVLVGTTANETNVFFVNGYKEDVTIADLDHSIINNGTNEDTKQIYGSRSEDALLSYFGRINYNYDEKYLFTAIFRRDGSTRFGANNRFGTFPAFSAGWVASNEEFMKTNWLDFLKVRASWGRNGNLPAVYAYDNIATTSYLYMATISSANQDYYFGNGEVKFTGSSPDRVPNPDLKWETSEQLDLGFDAQLLKDFNVSFDWYRKTTRDWIITVPVPALAGTKPPTVNGGSVKNQGVEIALGYTHRFGELSFGINGNVTLNKNDVIDIPNAEKVIVGDANVPFVGIDEIFRTQQGHPVGYFYGLRTDGIFQNEAEVQSYTGKNGLIQPNAKPGDVRFKDLNGDGVIDSRDKTEIGNPNPDVTYGINLNLGYKGFDLSVFLYGVSGNQVFNGVRDYAAPLSNYTTEILGRWHGEGTSNHLPRMTMGDDANQNWTRSSDLFVKDASFLRVRSINLGYDFKKGLFPRLPLQQLRLYVSGSNLFTFTKYKGMDPEVGYGPYPWASGIDVGTYPQPKTVIVGVNARF</sequence>
<dbReference type="Gene3D" id="2.40.170.20">
    <property type="entry name" value="TonB-dependent receptor, beta-barrel domain"/>
    <property type="match status" value="1"/>
</dbReference>
<dbReference type="Pfam" id="PF07715">
    <property type="entry name" value="Plug"/>
    <property type="match status" value="1"/>
</dbReference>
<dbReference type="GO" id="GO:0009279">
    <property type="term" value="C:cell outer membrane"/>
    <property type="evidence" value="ECO:0007669"/>
    <property type="project" value="UniProtKB-SubCell"/>
</dbReference>
<dbReference type="InterPro" id="IPR012910">
    <property type="entry name" value="Plug_dom"/>
</dbReference>
<dbReference type="InterPro" id="IPR008969">
    <property type="entry name" value="CarboxyPept-like_regulatory"/>
</dbReference>
<accession>A0A1H7YR14</accession>
<gene>
    <name evidence="11" type="ORF">SAMN04488505_104504</name>
</gene>
<keyword evidence="5 9" id="KW-0732">Signal</keyword>
<keyword evidence="4 8" id="KW-0812">Transmembrane</keyword>
<comment type="similarity">
    <text evidence="8">Belongs to the TonB-dependent receptor family.</text>
</comment>
<dbReference type="STRING" id="573321.SAMN04488505_104504"/>
<evidence type="ECO:0000256" key="3">
    <source>
        <dbReference type="ARBA" id="ARBA00022452"/>
    </source>
</evidence>
<feature type="domain" description="TonB-dependent receptor plug" evidence="10">
    <location>
        <begin position="129"/>
        <end position="231"/>
    </location>
</feature>
<protein>
    <submittedName>
        <fullName evidence="11">TonB-linked outer membrane protein, SusC/RagA family</fullName>
    </submittedName>
</protein>
<dbReference type="InterPro" id="IPR023997">
    <property type="entry name" value="TonB-dep_OMP_SusC/RagA_CS"/>
</dbReference>
<dbReference type="NCBIfam" id="TIGR04056">
    <property type="entry name" value="OMP_RagA_SusC"/>
    <property type="match status" value="1"/>
</dbReference>
<organism evidence="11 12">
    <name type="scientific">Chitinophaga rupis</name>
    <dbReference type="NCBI Taxonomy" id="573321"/>
    <lineage>
        <taxon>Bacteria</taxon>
        <taxon>Pseudomonadati</taxon>
        <taxon>Bacteroidota</taxon>
        <taxon>Chitinophagia</taxon>
        <taxon>Chitinophagales</taxon>
        <taxon>Chitinophagaceae</taxon>
        <taxon>Chitinophaga</taxon>
    </lineage>
</organism>
<dbReference type="PROSITE" id="PS52016">
    <property type="entry name" value="TONB_DEPENDENT_REC_3"/>
    <property type="match status" value="1"/>
</dbReference>
<evidence type="ECO:0000256" key="6">
    <source>
        <dbReference type="ARBA" id="ARBA00023136"/>
    </source>
</evidence>
<dbReference type="SUPFAM" id="SSF49464">
    <property type="entry name" value="Carboxypeptidase regulatory domain-like"/>
    <property type="match status" value="1"/>
</dbReference>
<evidence type="ECO:0000256" key="1">
    <source>
        <dbReference type="ARBA" id="ARBA00004571"/>
    </source>
</evidence>
<dbReference type="Gene3D" id="2.170.130.10">
    <property type="entry name" value="TonB-dependent receptor, plug domain"/>
    <property type="match status" value="1"/>
</dbReference>
<dbReference type="Proteomes" id="UP000198984">
    <property type="component" value="Unassembled WGS sequence"/>
</dbReference>
<dbReference type="EMBL" id="FOBB01000004">
    <property type="protein sequence ID" value="SEM47629.1"/>
    <property type="molecule type" value="Genomic_DNA"/>
</dbReference>
<keyword evidence="7 8" id="KW-0998">Cell outer membrane</keyword>
<evidence type="ECO:0000256" key="8">
    <source>
        <dbReference type="PROSITE-ProRule" id="PRU01360"/>
    </source>
</evidence>
<evidence type="ECO:0000256" key="2">
    <source>
        <dbReference type="ARBA" id="ARBA00022448"/>
    </source>
</evidence>
<evidence type="ECO:0000256" key="9">
    <source>
        <dbReference type="SAM" id="SignalP"/>
    </source>
</evidence>
<name>A0A1H7YR14_9BACT</name>
<evidence type="ECO:0000313" key="11">
    <source>
        <dbReference type="EMBL" id="SEM47629.1"/>
    </source>
</evidence>
<feature type="signal peptide" evidence="9">
    <location>
        <begin position="1"/>
        <end position="30"/>
    </location>
</feature>
<dbReference type="Pfam" id="PF13715">
    <property type="entry name" value="CarbopepD_reg_2"/>
    <property type="match status" value="1"/>
</dbReference>
<keyword evidence="12" id="KW-1185">Reference proteome</keyword>
<dbReference type="OrthoDB" id="9768177at2"/>
<dbReference type="GO" id="GO:0044718">
    <property type="term" value="P:siderophore transmembrane transport"/>
    <property type="evidence" value="ECO:0007669"/>
    <property type="project" value="TreeGrafter"/>
</dbReference>
<evidence type="ECO:0000256" key="4">
    <source>
        <dbReference type="ARBA" id="ARBA00022692"/>
    </source>
</evidence>
<dbReference type="SUPFAM" id="SSF56935">
    <property type="entry name" value="Porins"/>
    <property type="match status" value="1"/>
</dbReference>
<feature type="chain" id="PRO_5011714771" evidence="9">
    <location>
        <begin position="31"/>
        <end position="1037"/>
    </location>
</feature>
<evidence type="ECO:0000313" key="12">
    <source>
        <dbReference type="Proteomes" id="UP000198984"/>
    </source>
</evidence>
<dbReference type="NCBIfam" id="TIGR04057">
    <property type="entry name" value="SusC_RagA_signa"/>
    <property type="match status" value="1"/>
</dbReference>
<dbReference type="PANTHER" id="PTHR30069:SF29">
    <property type="entry name" value="HEMOGLOBIN AND HEMOGLOBIN-HAPTOGLOBIN-BINDING PROTEIN 1-RELATED"/>
    <property type="match status" value="1"/>
</dbReference>
<reference evidence="11 12" key="1">
    <citation type="submission" date="2016-10" db="EMBL/GenBank/DDBJ databases">
        <authorList>
            <person name="de Groot N.N."/>
        </authorList>
    </citation>
    <scope>NUCLEOTIDE SEQUENCE [LARGE SCALE GENOMIC DNA]</scope>
    <source>
        <strain evidence="11 12">DSM 21039</strain>
    </source>
</reference>
<dbReference type="InterPro" id="IPR039426">
    <property type="entry name" value="TonB-dep_rcpt-like"/>
</dbReference>
<comment type="subcellular location">
    <subcellularLocation>
        <location evidence="1 8">Cell outer membrane</location>
        <topology evidence="1 8">Multi-pass membrane protein</topology>
    </subcellularLocation>
</comment>
<evidence type="ECO:0000256" key="5">
    <source>
        <dbReference type="ARBA" id="ARBA00022729"/>
    </source>
</evidence>
<dbReference type="InterPro" id="IPR023996">
    <property type="entry name" value="TonB-dep_OMP_SusC/RagA"/>
</dbReference>
<keyword evidence="3 8" id="KW-1134">Transmembrane beta strand</keyword>
<evidence type="ECO:0000256" key="7">
    <source>
        <dbReference type="ARBA" id="ARBA00023237"/>
    </source>
</evidence>
<evidence type="ECO:0000259" key="10">
    <source>
        <dbReference type="Pfam" id="PF07715"/>
    </source>
</evidence>
<dbReference type="RefSeq" id="WP_162277608.1">
    <property type="nucleotide sequence ID" value="NZ_FOBB01000004.1"/>
</dbReference>
<dbReference type="AlphaFoldDB" id="A0A1H7YR14"/>
<dbReference type="InterPro" id="IPR037066">
    <property type="entry name" value="Plug_dom_sf"/>
</dbReference>
<dbReference type="PANTHER" id="PTHR30069">
    <property type="entry name" value="TONB-DEPENDENT OUTER MEMBRANE RECEPTOR"/>
    <property type="match status" value="1"/>
</dbReference>
<dbReference type="GO" id="GO:0015344">
    <property type="term" value="F:siderophore uptake transmembrane transporter activity"/>
    <property type="evidence" value="ECO:0007669"/>
    <property type="project" value="TreeGrafter"/>
</dbReference>